<dbReference type="AlphaFoldDB" id="A0A0A2EBV3"/>
<evidence type="ECO:0000259" key="1">
    <source>
        <dbReference type="SMART" id="SM00563"/>
    </source>
</evidence>
<dbReference type="GO" id="GO:0016746">
    <property type="term" value="F:acyltransferase activity"/>
    <property type="evidence" value="ECO:0007669"/>
    <property type="project" value="UniProtKB-KW"/>
</dbReference>
<sequence length="264" mass="30449">MKEIHIAQIIEQKTGKKLSRWKARFIERLIHEKEINYILRTYGHLEGVEFLEELVAYFGVGIEWIHPERLPDNGRCLFVCNHPLGGLDGICLALMLHRKYGSVQYIVNDLLYNLGPLKTLFLPVNKYGSQRREAIERLQAELGGDAPVGSFPAGLCSRYIDGKVQDIPWQKSFVNQAITYERDIVPLRFEGKNTRHFYLLEYWRTKLGIKLNLGTALLPDEMFRSKKKKFKILVGEPIAWQSLKESGKKAQVLADEIRSISYSL</sequence>
<dbReference type="InterPro" id="IPR045746">
    <property type="entry name" value="ACT14924-like_Acyltransf_dom"/>
</dbReference>
<dbReference type="STRING" id="28115.HQ47_03180"/>
<evidence type="ECO:0000313" key="2">
    <source>
        <dbReference type="EMBL" id="KGN74930.1"/>
    </source>
</evidence>
<keyword evidence="2" id="KW-0808">Transferase</keyword>
<dbReference type="RefSeq" id="WP_036873227.1">
    <property type="nucleotide sequence ID" value="NZ_JASBZX010000002.1"/>
</dbReference>
<keyword evidence="2" id="KW-0012">Acyltransferase</keyword>
<protein>
    <submittedName>
        <fullName evidence="2">Glycerol acyltransferase</fullName>
    </submittedName>
</protein>
<accession>A0A0A2EBV3</accession>
<dbReference type="eggNOG" id="COG0204">
    <property type="taxonomic scope" value="Bacteria"/>
</dbReference>
<dbReference type="Pfam" id="PF19576">
    <property type="entry name" value="Acyltransf_2"/>
    <property type="match status" value="1"/>
</dbReference>
<evidence type="ECO:0000313" key="3">
    <source>
        <dbReference type="Proteomes" id="UP000030103"/>
    </source>
</evidence>
<dbReference type="InterPro" id="IPR002123">
    <property type="entry name" value="Plipid/glycerol_acylTrfase"/>
</dbReference>
<organism evidence="2 3">
    <name type="scientific">Porphyromonas macacae</name>
    <dbReference type="NCBI Taxonomy" id="28115"/>
    <lineage>
        <taxon>Bacteria</taxon>
        <taxon>Pseudomonadati</taxon>
        <taxon>Bacteroidota</taxon>
        <taxon>Bacteroidia</taxon>
        <taxon>Bacteroidales</taxon>
        <taxon>Porphyromonadaceae</taxon>
        <taxon>Porphyromonas</taxon>
    </lineage>
</organism>
<gene>
    <name evidence="2" type="ORF">HQ47_03180</name>
</gene>
<comment type="caution">
    <text evidence="2">The sequence shown here is derived from an EMBL/GenBank/DDBJ whole genome shotgun (WGS) entry which is preliminary data.</text>
</comment>
<reference evidence="2 3" key="1">
    <citation type="submission" date="2014-09" db="EMBL/GenBank/DDBJ databases">
        <title>Draft Genome Sequence of Porphyromonas macacae COT-192_OH2859.</title>
        <authorList>
            <person name="Wallis C."/>
            <person name="Deusch O."/>
            <person name="O'Flynn C."/>
            <person name="Davis I."/>
            <person name="Horsfall A."/>
            <person name="Kirkwood N."/>
            <person name="Harris S."/>
            <person name="Eisen J.A."/>
            <person name="Coil D.A."/>
            <person name="Darling A.E."/>
            <person name="Jospin G."/>
            <person name="Alexiev A."/>
        </authorList>
    </citation>
    <scope>NUCLEOTIDE SEQUENCE [LARGE SCALE GENOMIC DNA]</scope>
    <source>
        <strain evidence="3">COT-192 OH2859</strain>
    </source>
</reference>
<dbReference type="Proteomes" id="UP000030103">
    <property type="component" value="Unassembled WGS sequence"/>
</dbReference>
<feature type="domain" description="Phospholipid/glycerol acyltransferase" evidence="1">
    <location>
        <begin position="76"/>
        <end position="192"/>
    </location>
</feature>
<proteinExistence type="predicted"/>
<dbReference type="OrthoDB" id="1113830at2"/>
<dbReference type="SUPFAM" id="SSF69593">
    <property type="entry name" value="Glycerol-3-phosphate (1)-acyltransferase"/>
    <property type="match status" value="1"/>
</dbReference>
<name>A0A0A2EBV3_9PORP</name>
<dbReference type="EMBL" id="JRFA01000009">
    <property type="protein sequence ID" value="KGN74930.1"/>
    <property type="molecule type" value="Genomic_DNA"/>
</dbReference>
<keyword evidence="3" id="KW-1185">Reference proteome</keyword>
<dbReference type="SMART" id="SM00563">
    <property type="entry name" value="PlsC"/>
    <property type="match status" value="1"/>
</dbReference>